<sequence>MWLYAFLMATFLARGVATEGCEDADPKCPDWASTGECASNAVWMMANCRKRLIKTLRIIKHGWFGWKASESTTLRLMNDDKTSKYFGRFVLSWNDTAISWDKEQWGLSWLNFYWIQIWTPMVVQINGASTSNPGQVTSKVLAANYTGQVYLWSDFSFTTPFRFQYEDYPNDLQKVCFKFDDKRLLAVHFTVSDGVKNKEREATTDPYVSGWKIEDVDVVESPYTVEQLSDPRRNPFDVQADNCELCVSLRRNAVYFTAEMLLPALITSLFTVCAVFFQLSKTQPMLLGFSVVSQILALILVSQRLPSFTAHTPTILRFAGFNMVMTALLFIISLVLERMAGATVEIPPPHRVTQFAGIVDRALPLPKNSKHEDTTLHYASFAHALNHVIFAISGCLYFIVIISSFVF</sequence>
<dbReference type="GO" id="GO:0005230">
    <property type="term" value="F:extracellular ligand-gated monoatomic ion channel activity"/>
    <property type="evidence" value="ECO:0007669"/>
    <property type="project" value="InterPro"/>
</dbReference>
<keyword evidence="6" id="KW-1185">Reference proteome</keyword>
<evidence type="ECO:0000259" key="3">
    <source>
        <dbReference type="Pfam" id="PF01549"/>
    </source>
</evidence>
<reference evidence="5" key="1">
    <citation type="submission" date="2020-10" db="EMBL/GenBank/DDBJ databases">
        <authorList>
            <person name="Kikuchi T."/>
        </authorList>
    </citation>
    <scope>NUCLEOTIDE SEQUENCE</scope>
    <source>
        <strain evidence="5">NKZ352</strain>
    </source>
</reference>
<dbReference type="OrthoDB" id="5920062at2759"/>
<comment type="caution">
    <text evidence="5">The sequence shown here is derived from an EMBL/GenBank/DDBJ whole genome shotgun (WGS) entry which is preliminary data.</text>
</comment>
<dbReference type="InterPro" id="IPR006201">
    <property type="entry name" value="Neur_channel"/>
</dbReference>
<proteinExistence type="predicted"/>
<name>A0A8S1HMQ0_9PELO</name>
<dbReference type="AlphaFoldDB" id="A0A8S1HMQ0"/>
<dbReference type="SUPFAM" id="SSF63712">
    <property type="entry name" value="Nicotinic receptor ligand binding domain-like"/>
    <property type="match status" value="1"/>
</dbReference>
<keyword evidence="1" id="KW-1133">Transmembrane helix</keyword>
<dbReference type="InterPro" id="IPR003582">
    <property type="entry name" value="ShKT_dom"/>
</dbReference>
<dbReference type="EMBL" id="CAJGYM010000069">
    <property type="protein sequence ID" value="CAD6196266.1"/>
    <property type="molecule type" value="Genomic_DNA"/>
</dbReference>
<dbReference type="InterPro" id="IPR006202">
    <property type="entry name" value="Neur_chan_lig-bd"/>
</dbReference>
<dbReference type="Gene3D" id="1.20.58.390">
    <property type="entry name" value="Neurotransmitter-gated ion-channel transmembrane domain"/>
    <property type="match status" value="1"/>
</dbReference>
<gene>
    <name evidence="5" type="ORF">CAUJ_LOCUS12181</name>
</gene>
<dbReference type="InterPro" id="IPR036734">
    <property type="entry name" value="Neur_chan_lig-bd_sf"/>
</dbReference>
<dbReference type="Pfam" id="PF02931">
    <property type="entry name" value="Neur_chan_LBD"/>
    <property type="match status" value="1"/>
</dbReference>
<organism evidence="5 6">
    <name type="scientific">Caenorhabditis auriculariae</name>
    <dbReference type="NCBI Taxonomy" id="2777116"/>
    <lineage>
        <taxon>Eukaryota</taxon>
        <taxon>Metazoa</taxon>
        <taxon>Ecdysozoa</taxon>
        <taxon>Nematoda</taxon>
        <taxon>Chromadorea</taxon>
        <taxon>Rhabditida</taxon>
        <taxon>Rhabditina</taxon>
        <taxon>Rhabditomorpha</taxon>
        <taxon>Rhabditoidea</taxon>
        <taxon>Rhabditidae</taxon>
        <taxon>Peloderinae</taxon>
        <taxon>Caenorhabditis</taxon>
    </lineage>
</organism>
<dbReference type="GO" id="GO:0016020">
    <property type="term" value="C:membrane"/>
    <property type="evidence" value="ECO:0007669"/>
    <property type="project" value="InterPro"/>
</dbReference>
<feature type="transmembrane region" description="Helical" evidence="1">
    <location>
        <begin position="284"/>
        <end position="303"/>
    </location>
</feature>
<evidence type="ECO:0000256" key="2">
    <source>
        <dbReference type="SAM" id="SignalP"/>
    </source>
</evidence>
<dbReference type="Proteomes" id="UP000835052">
    <property type="component" value="Unassembled WGS sequence"/>
</dbReference>
<keyword evidence="1" id="KW-0812">Transmembrane</keyword>
<feature type="transmembrane region" description="Helical" evidence="1">
    <location>
        <begin position="315"/>
        <end position="336"/>
    </location>
</feature>
<accession>A0A8S1HMQ0</accession>
<evidence type="ECO:0008006" key="7">
    <source>
        <dbReference type="Google" id="ProtNLM"/>
    </source>
</evidence>
<dbReference type="GO" id="GO:0004888">
    <property type="term" value="F:transmembrane signaling receptor activity"/>
    <property type="evidence" value="ECO:0007669"/>
    <property type="project" value="InterPro"/>
</dbReference>
<evidence type="ECO:0000313" key="6">
    <source>
        <dbReference type="Proteomes" id="UP000835052"/>
    </source>
</evidence>
<feature type="domain" description="ShKT" evidence="3">
    <location>
        <begin position="20"/>
        <end position="50"/>
    </location>
</feature>
<dbReference type="PANTHER" id="PTHR18945">
    <property type="entry name" value="NEUROTRANSMITTER GATED ION CHANNEL"/>
    <property type="match status" value="1"/>
</dbReference>
<keyword evidence="2" id="KW-0732">Signal</keyword>
<feature type="transmembrane region" description="Helical" evidence="1">
    <location>
        <begin position="253"/>
        <end position="277"/>
    </location>
</feature>
<feature type="domain" description="Neurotransmitter-gated ion-channel ligand-binding" evidence="4">
    <location>
        <begin position="89"/>
        <end position="179"/>
    </location>
</feature>
<feature type="signal peptide" evidence="2">
    <location>
        <begin position="1"/>
        <end position="17"/>
    </location>
</feature>
<evidence type="ECO:0000259" key="4">
    <source>
        <dbReference type="Pfam" id="PF02931"/>
    </source>
</evidence>
<protein>
    <recommendedName>
        <fullName evidence="7">Neurotransmitter-gated ion-channel ligand-binding domain-containing protein</fullName>
    </recommendedName>
</protein>
<feature type="transmembrane region" description="Helical" evidence="1">
    <location>
        <begin position="384"/>
        <end position="406"/>
    </location>
</feature>
<dbReference type="Gene3D" id="2.70.170.10">
    <property type="entry name" value="Neurotransmitter-gated ion-channel ligand-binding domain"/>
    <property type="match status" value="1"/>
</dbReference>
<dbReference type="Pfam" id="PF01549">
    <property type="entry name" value="ShK"/>
    <property type="match status" value="1"/>
</dbReference>
<evidence type="ECO:0000313" key="5">
    <source>
        <dbReference type="EMBL" id="CAD6196266.1"/>
    </source>
</evidence>
<feature type="chain" id="PRO_5035822383" description="Neurotransmitter-gated ion-channel ligand-binding domain-containing protein" evidence="2">
    <location>
        <begin position="18"/>
        <end position="407"/>
    </location>
</feature>
<keyword evidence="1" id="KW-0472">Membrane</keyword>
<evidence type="ECO:0000256" key="1">
    <source>
        <dbReference type="SAM" id="Phobius"/>
    </source>
</evidence>
<dbReference type="InterPro" id="IPR038050">
    <property type="entry name" value="Neuro_actylchol_rec"/>
</dbReference>